<name>A0A7V8G0G5_9BURK</name>
<dbReference type="AlphaFoldDB" id="A0A7V8G0G5"/>
<accession>A0A7V8G0G5</accession>
<evidence type="ECO:0000256" key="1">
    <source>
        <dbReference type="SAM" id="MobiDB-lite"/>
    </source>
</evidence>
<sequence>MATRVQTAATTAKKKPVAKAAPAAAKAVVKKPAVKPASRPAVKAAPKAVAPAAKAAAPAPKAAAPAPKKPVAPAVKPADKPAVLSKAEKKAAKPKKVKQVRDSFTMPENEYAVLAQVKKSCLKAGVEIKKSDLLRIGVSLIKNLKIAELKDILGGLTPLKVGRPKK</sequence>
<protein>
    <submittedName>
        <fullName evidence="2">Uncharacterized protein</fullName>
    </submittedName>
</protein>
<gene>
    <name evidence="2" type="ORF">GAK35_00100</name>
</gene>
<proteinExistence type="predicted"/>
<dbReference type="EMBL" id="WNDX01000002">
    <property type="protein sequence ID" value="KAF1048834.1"/>
    <property type="molecule type" value="Genomic_DNA"/>
</dbReference>
<evidence type="ECO:0000313" key="2">
    <source>
        <dbReference type="EMBL" id="KAF1048834.1"/>
    </source>
</evidence>
<feature type="compositionally biased region" description="Polar residues" evidence="1">
    <location>
        <begin position="1"/>
        <end position="10"/>
    </location>
</feature>
<feature type="compositionally biased region" description="Low complexity" evidence="1">
    <location>
        <begin position="53"/>
        <end position="83"/>
    </location>
</feature>
<feature type="region of interest" description="Disordered" evidence="1">
    <location>
        <begin position="53"/>
        <end position="100"/>
    </location>
</feature>
<organism evidence="2 3">
    <name type="scientific">Herbaspirillum frisingense</name>
    <dbReference type="NCBI Taxonomy" id="92645"/>
    <lineage>
        <taxon>Bacteria</taxon>
        <taxon>Pseudomonadati</taxon>
        <taxon>Pseudomonadota</taxon>
        <taxon>Betaproteobacteria</taxon>
        <taxon>Burkholderiales</taxon>
        <taxon>Oxalobacteraceae</taxon>
        <taxon>Herbaspirillum</taxon>
    </lineage>
</organism>
<dbReference type="Proteomes" id="UP000462435">
    <property type="component" value="Unassembled WGS sequence"/>
</dbReference>
<evidence type="ECO:0000313" key="3">
    <source>
        <dbReference type="Proteomes" id="UP000462435"/>
    </source>
</evidence>
<reference evidence="3" key="1">
    <citation type="journal article" date="2020" name="MBio">
        <title>Horizontal gene transfer to a defensive symbiont with a reduced genome amongst a multipartite beetle microbiome.</title>
        <authorList>
            <person name="Waterworth S.C."/>
            <person name="Florez L.V."/>
            <person name="Rees E.R."/>
            <person name="Hertweck C."/>
            <person name="Kaltenpoth M."/>
            <person name="Kwan J.C."/>
        </authorList>
    </citation>
    <scope>NUCLEOTIDE SEQUENCE [LARGE SCALE GENOMIC DNA]</scope>
</reference>
<feature type="region of interest" description="Disordered" evidence="1">
    <location>
        <begin position="1"/>
        <end position="26"/>
    </location>
</feature>
<comment type="caution">
    <text evidence="2">The sequence shown here is derived from an EMBL/GenBank/DDBJ whole genome shotgun (WGS) entry which is preliminary data.</text>
</comment>